<sequence length="430" mass="44823">MALLLLNRRPILSYLPHWLPGVPLVVVTARSAVSGLPPGWAAGRDIRVETVDDYTAPAVDRLIDAECAAGGIERVLSVAEADVIRAARARARYGLPGQSVASALAYRDKRRMKRAAARHGVPVAPMALVRDRAGLAAFADAHGLPAVVKPAAGAGSVGVSVLHDRSAVGAYPFPAGGTRLVERFVEGTVCHVDGLMAGGAVLHGIPSRYLHTNLATATRAEPSVSGMLDERDPLGPRLLAATADVVAALPPVSETTAFHAEFFHTPDDRLVLCEIACRPGGCGIPEAYELSTGVNLYAAHLRGQAGLAPPGGLASPGGLTSPGGLASPGGLTPPAGLTPSAGPGGARPRHGWGWFPPRDGVLERVPPCCPLPGTVRFARHGEPGSRHQGPASSTDRVAELVFRLDGDRSTEAQLREVADWWEREARWAAP</sequence>
<dbReference type="Proteomes" id="UP000419138">
    <property type="component" value="Unassembled WGS sequence"/>
</dbReference>
<dbReference type="AlphaFoldDB" id="A0A646KD55"/>
<dbReference type="SUPFAM" id="SSF56059">
    <property type="entry name" value="Glutathione synthetase ATP-binding domain-like"/>
    <property type="match status" value="1"/>
</dbReference>
<dbReference type="InterPro" id="IPR052032">
    <property type="entry name" value="ATP-dep_AA_Ligase"/>
</dbReference>
<dbReference type="RefSeq" id="WP_153521615.1">
    <property type="nucleotide sequence ID" value="NZ_JBEPDZ010000018.1"/>
</dbReference>
<evidence type="ECO:0000313" key="8">
    <source>
        <dbReference type="Proteomes" id="UP000419138"/>
    </source>
</evidence>
<dbReference type="OrthoDB" id="150319at2"/>
<dbReference type="GO" id="GO:0016874">
    <property type="term" value="F:ligase activity"/>
    <property type="evidence" value="ECO:0007669"/>
    <property type="project" value="UniProtKB-KW"/>
</dbReference>
<dbReference type="InterPro" id="IPR011761">
    <property type="entry name" value="ATP-grasp"/>
</dbReference>
<dbReference type="PROSITE" id="PS50975">
    <property type="entry name" value="ATP_GRASP"/>
    <property type="match status" value="1"/>
</dbReference>
<accession>A0A646KD55</accession>
<keyword evidence="1" id="KW-0436">Ligase</keyword>
<dbReference type="InterPro" id="IPR013815">
    <property type="entry name" value="ATP_grasp_subdomain_1"/>
</dbReference>
<evidence type="ECO:0000256" key="3">
    <source>
        <dbReference type="ARBA" id="ARBA00022840"/>
    </source>
</evidence>
<reference evidence="7 8" key="1">
    <citation type="submission" date="2019-05" db="EMBL/GenBank/DDBJ databases">
        <title>Comparative genomics and metabolomics analyses of clavulanic acid producing Streptomyces species provides insight into specialized metabolism and evolution of beta-lactam biosynthetic gene clusters.</title>
        <authorList>
            <person name="Moore M.A."/>
            <person name="Cruz-Morales P."/>
            <person name="Barona Gomez F."/>
            <person name="Kapil T."/>
        </authorList>
    </citation>
    <scope>NUCLEOTIDE SEQUENCE [LARGE SCALE GENOMIC DNA]</scope>
    <source>
        <strain evidence="7 8">NRRL 5741</strain>
    </source>
</reference>
<comment type="caution">
    <text evidence="7">The sequence shown here is derived from an EMBL/GenBank/DDBJ whole genome shotgun (WGS) entry which is preliminary data.</text>
</comment>
<dbReference type="Gene3D" id="3.40.50.20">
    <property type="match status" value="1"/>
</dbReference>
<feature type="region of interest" description="Disordered" evidence="5">
    <location>
        <begin position="312"/>
        <end position="348"/>
    </location>
</feature>
<dbReference type="Gene3D" id="3.30.1490.20">
    <property type="entry name" value="ATP-grasp fold, A domain"/>
    <property type="match status" value="1"/>
</dbReference>
<dbReference type="GO" id="GO:0046872">
    <property type="term" value="F:metal ion binding"/>
    <property type="evidence" value="ECO:0007669"/>
    <property type="project" value="InterPro"/>
</dbReference>
<dbReference type="PANTHER" id="PTHR43585:SF2">
    <property type="entry name" value="ATP-GRASP ENZYME FSQD"/>
    <property type="match status" value="1"/>
</dbReference>
<name>A0A646KD55_STRJU</name>
<gene>
    <name evidence="7" type="ORF">FF041_07835</name>
</gene>
<dbReference type="Gene3D" id="3.30.470.20">
    <property type="entry name" value="ATP-grasp fold, B domain"/>
    <property type="match status" value="1"/>
</dbReference>
<feature type="compositionally biased region" description="Low complexity" evidence="5">
    <location>
        <begin position="312"/>
        <end position="340"/>
    </location>
</feature>
<keyword evidence="8" id="KW-1185">Reference proteome</keyword>
<evidence type="ECO:0000259" key="6">
    <source>
        <dbReference type="PROSITE" id="PS50975"/>
    </source>
</evidence>
<evidence type="ECO:0000256" key="4">
    <source>
        <dbReference type="PROSITE-ProRule" id="PRU00409"/>
    </source>
</evidence>
<evidence type="ECO:0000256" key="5">
    <source>
        <dbReference type="SAM" id="MobiDB-lite"/>
    </source>
</evidence>
<dbReference type="PANTHER" id="PTHR43585">
    <property type="entry name" value="FUMIPYRROLE BIOSYNTHESIS PROTEIN C"/>
    <property type="match status" value="1"/>
</dbReference>
<evidence type="ECO:0000256" key="2">
    <source>
        <dbReference type="ARBA" id="ARBA00022741"/>
    </source>
</evidence>
<proteinExistence type="predicted"/>
<dbReference type="GO" id="GO:0005524">
    <property type="term" value="F:ATP binding"/>
    <property type="evidence" value="ECO:0007669"/>
    <property type="project" value="UniProtKB-UniRule"/>
</dbReference>
<keyword evidence="2 4" id="KW-0547">Nucleotide-binding</keyword>
<feature type="domain" description="ATP-grasp" evidence="6">
    <location>
        <begin position="113"/>
        <end position="305"/>
    </location>
</feature>
<keyword evidence="3 4" id="KW-0067">ATP-binding</keyword>
<dbReference type="EMBL" id="VCLA01000062">
    <property type="protein sequence ID" value="MQT00134.1"/>
    <property type="molecule type" value="Genomic_DNA"/>
</dbReference>
<organism evidence="7 8">
    <name type="scientific">Streptomyces jumonjinensis</name>
    <dbReference type="NCBI Taxonomy" id="1945"/>
    <lineage>
        <taxon>Bacteria</taxon>
        <taxon>Bacillati</taxon>
        <taxon>Actinomycetota</taxon>
        <taxon>Actinomycetes</taxon>
        <taxon>Kitasatosporales</taxon>
        <taxon>Streptomycetaceae</taxon>
        <taxon>Streptomyces</taxon>
    </lineage>
</organism>
<protein>
    <recommendedName>
        <fullName evidence="6">ATP-grasp domain-containing protein</fullName>
    </recommendedName>
</protein>
<evidence type="ECO:0000256" key="1">
    <source>
        <dbReference type="ARBA" id="ARBA00022598"/>
    </source>
</evidence>
<evidence type="ECO:0000313" key="7">
    <source>
        <dbReference type="EMBL" id="MQT00134.1"/>
    </source>
</evidence>